<dbReference type="AlphaFoldDB" id="A0A0E0BVU0"/>
<organism evidence="2">
    <name type="scientific">Oryza meridionalis</name>
    <dbReference type="NCBI Taxonomy" id="40149"/>
    <lineage>
        <taxon>Eukaryota</taxon>
        <taxon>Viridiplantae</taxon>
        <taxon>Streptophyta</taxon>
        <taxon>Embryophyta</taxon>
        <taxon>Tracheophyta</taxon>
        <taxon>Spermatophyta</taxon>
        <taxon>Magnoliopsida</taxon>
        <taxon>Liliopsida</taxon>
        <taxon>Poales</taxon>
        <taxon>Poaceae</taxon>
        <taxon>BOP clade</taxon>
        <taxon>Oryzoideae</taxon>
        <taxon>Oryzeae</taxon>
        <taxon>Oryzinae</taxon>
        <taxon>Oryza</taxon>
    </lineage>
</organism>
<evidence type="ECO:0000313" key="3">
    <source>
        <dbReference type="Proteomes" id="UP000008021"/>
    </source>
</evidence>
<dbReference type="EnsemblPlants" id="OMERI01G00010.1">
    <property type="protein sequence ID" value="OMERI01G00010.1"/>
    <property type="gene ID" value="OMERI01G00010"/>
</dbReference>
<dbReference type="Gramene" id="OMERI01G00010.1">
    <property type="protein sequence ID" value="OMERI01G00010.1"/>
    <property type="gene ID" value="OMERI01G00010"/>
</dbReference>
<feature type="region of interest" description="Disordered" evidence="1">
    <location>
        <begin position="1"/>
        <end position="57"/>
    </location>
</feature>
<dbReference type="STRING" id="40149.A0A0E0BVU0"/>
<reference evidence="2" key="2">
    <citation type="submission" date="2018-05" db="EMBL/GenBank/DDBJ databases">
        <title>OmerRS3 (Oryza meridionalis Reference Sequence Version 3).</title>
        <authorList>
            <person name="Zhang J."/>
            <person name="Kudrna D."/>
            <person name="Lee S."/>
            <person name="Talag J."/>
            <person name="Welchert J."/>
            <person name="Wing R.A."/>
        </authorList>
    </citation>
    <scope>NUCLEOTIDE SEQUENCE [LARGE SCALE GENOMIC DNA]</scope>
    <source>
        <strain evidence="2">cv. OR44</strain>
    </source>
</reference>
<feature type="compositionally biased region" description="Low complexity" evidence="1">
    <location>
        <begin position="46"/>
        <end position="57"/>
    </location>
</feature>
<feature type="compositionally biased region" description="Low complexity" evidence="1">
    <location>
        <begin position="8"/>
        <end position="19"/>
    </location>
</feature>
<accession>A0A0E0BVU0</accession>
<keyword evidence="3" id="KW-1185">Reference proteome</keyword>
<sequence length="129" mass="14124">MCGLTKLSNTTRSCSSTTHTRAHTSRDPSLPAPTILHPRARTPPSGGAAAGQEWAAAVGGRRTWRQRGQPREAKAAAHSGLGRAPVRWSRRASRERQCLPHTPQRGSCAECSDVRMCSTRKNHKKREYG</sequence>
<evidence type="ECO:0000256" key="1">
    <source>
        <dbReference type="SAM" id="MobiDB-lite"/>
    </source>
</evidence>
<proteinExistence type="predicted"/>
<reference evidence="2" key="1">
    <citation type="submission" date="2015-04" db="UniProtKB">
        <authorList>
            <consortium name="EnsemblPlants"/>
        </authorList>
    </citation>
    <scope>IDENTIFICATION</scope>
</reference>
<dbReference type="Proteomes" id="UP000008021">
    <property type="component" value="Chromosome 1"/>
</dbReference>
<protein>
    <submittedName>
        <fullName evidence="2">Uncharacterized protein</fullName>
    </submittedName>
</protein>
<dbReference type="HOGENOM" id="CLU_1952219_0_0_1"/>
<name>A0A0E0BVU0_9ORYZ</name>
<evidence type="ECO:0000313" key="2">
    <source>
        <dbReference type="EnsemblPlants" id="OMERI01G00010.1"/>
    </source>
</evidence>